<evidence type="ECO:0000313" key="1">
    <source>
        <dbReference type="EMBL" id="MFD1017065.1"/>
    </source>
</evidence>
<dbReference type="Proteomes" id="UP001597086">
    <property type="component" value="Unassembled WGS sequence"/>
</dbReference>
<name>A0ABW3KVZ0_9FLAO</name>
<gene>
    <name evidence="1" type="ORF">ACFQ13_14150</name>
</gene>
<accession>A0ABW3KVZ0</accession>
<evidence type="ECO:0000313" key="2">
    <source>
        <dbReference type="Proteomes" id="UP001597086"/>
    </source>
</evidence>
<protein>
    <recommendedName>
        <fullName evidence="3">Substrate-binding family protein</fullName>
    </recommendedName>
</protein>
<dbReference type="Gene3D" id="3.40.50.2300">
    <property type="match status" value="1"/>
</dbReference>
<dbReference type="EMBL" id="JBHTKM010000063">
    <property type="protein sequence ID" value="MFD1017065.1"/>
    <property type="molecule type" value="Genomic_DNA"/>
</dbReference>
<evidence type="ECO:0008006" key="3">
    <source>
        <dbReference type="Google" id="ProtNLM"/>
    </source>
</evidence>
<comment type="caution">
    <text evidence="1">The sequence shown here is derived from an EMBL/GenBank/DDBJ whole genome shotgun (WGS) entry which is preliminary data.</text>
</comment>
<proteinExistence type="predicted"/>
<sequence length="69" mass="7751">MLFWKSPYLGVLKTADEVKSFGVQVNSFTFNRSDSDSYLAAFKALLKTQPSAVIMVPNFSEETTQIINQ</sequence>
<keyword evidence="2" id="KW-1185">Reference proteome</keyword>
<reference evidence="2" key="1">
    <citation type="journal article" date="2019" name="Int. J. Syst. Evol. Microbiol.">
        <title>The Global Catalogue of Microorganisms (GCM) 10K type strain sequencing project: providing services to taxonomists for standard genome sequencing and annotation.</title>
        <authorList>
            <consortium name="The Broad Institute Genomics Platform"/>
            <consortium name="The Broad Institute Genome Sequencing Center for Infectious Disease"/>
            <person name="Wu L."/>
            <person name="Ma J."/>
        </authorList>
    </citation>
    <scope>NUCLEOTIDE SEQUENCE [LARGE SCALE GENOMIC DNA]</scope>
    <source>
        <strain evidence="2">CCUG 56098</strain>
    </source>
</reference>
<dbReference type="RefSeq" id="WP_386118441.1">
    <property type="nucleotide sequence ID" value="NZ_JBHTKM010000063.1"/>
</dbReference>
<organism evidence="1 2">
    <name type="scientific">Winogradskyella rapida</name>
    <dbReference type="NCBI Taxonomy" id="549701"/>
    <lineage>
        <taxon>Bacteria</taxon>
        <taxon>Pseudomonadati</taxon>
        <taxon>Bacteroidota</taxon>
        <taxon>Flavobacteriia</taxon>
        <taxon>Flavobacteriales</taxon>
        <taxon>Flavobacteriaceae</taxon>
        <taxon>Winogradskyella</taxon>
    </lineage>
</organism>